<comment type="similarity">
    <text evidence="1 2">Belongs to the peptidase M16 family.</text>
</comment>
<reference evidence="5 6" key="1">
    <citation type="submission" date="2019-08" db="EMBL/GenBank/DDBJ databases">
        <title>In-depth cultivation of the pig gut microbiome towards novel bacterial diversity and tailored functional studies.</title>
        <authorList>
            <person name="Wylensek D."/>
            <person name="Hitch T.C.A."/>
            <person name="Clavel T."/>
        </authorList>
    </citation>
    <scope>NUCLEOTIDE SEQUENCE [LARGE SCALE GENOMIC DNA]</scope>
    <source>
        <strain evidence="5 6">WCA-383-APC-5B</strain>
    </source>
</reference>
<dbReference type="PANTHER" id="PTHR11851">
    <property type="entry name" value="METALLOPROTEASE"/>
    <property type="match status" value="1"/>
</dbReference>
<evidence type="ECO:0000256" key="2">
    <source>
        <dbReference type="RuleBase" id="RU004447"/>
    </source>
</evidence>
<feature type="domain" description="Peptidase M16 C-terminal" evidence="4">
    <location>
        <begin position="171"/>
        <end position="334"/>
    </location>
</feature>
<dbReference type="GO" id="GO:0046872">
    <property type="term" value="F:metal ion binding"/>
    <property type="evidence" value="ECO:0007669"/>
    <property type="project" value="InterPro"/>
</dbReference>
<accession>A0A7X2T095</accession>
<dbReference type="InterPro" id="IPR011765">
    <property type="entry name" value="Pept_M16_N"/>
</dbReference>
<sequence length="417" mass="48487">MIDIRFDNKEFDLKNGLKLITVKKDTELFSIDIGIKIGAYYENDKNRGISHFIEHMLFKGTKKRNNEQLNKELEFLGGEYNAYTNYNTTVFNVSCLKEECRNAVELLGDMVMNSVFDEEEMKREKGVVISEIRSARDDVAEFSANQAFNYAFERSPLRYEVAGFEDIVSGFTRDELLEYYKNNYTPDNTVITVVSPFDHRTVYNMISDEFSQWTGTCSIDRSIIREDNKNEEFVSCRKDIEQSTITIIYSFIDLDKEDELALKILNHQLGESANSILFRELREKRGLVYDIYTDLDLCHNAKTLCIYTATHDSKVEEAKDAIFKCIEEVKNEKIIFNERTLELMKKVHKTSVISTFEDGSDLGNYILTQNLEGQNIYEFLEDMNKLERLDSADIYKVARKILNKPTVYMLRGSDTDE</sequence>
<dbReference type="InterPro" id="IPR050361">
    <property type="entry name" value="MPP/UQCRC_Complex"/>
</dbReference>
<proteinExistence type="inferred from homology"/>
<evidence type="ECO:0000313" key="6">
    <source>
        <dbReference type="Proteomes" id="UP000460287"/>
    </source>
</evidence>
<dbReference type="PROSITE" id="PS00143">
    <property type="entry name" value="INSULINASE"/>
    <property type="match status" value="1"/>
</dbReference>
<keyword evidence="6" id="KW-1185">Reference proteome</keyword>
<dbReference type="Pfam" id="PF00675">
    <property type="entry name" value="Peptidase_M16"/>
    <property type="match status" value="1"/>
</dbReference>
<dbReference type="AlphaFoldDB" id="A0A7X2T095"/>
<dbReference type="EMBL" id="VULX01000001">
    <property type="protein sequence ID" value="MSR89955.1"/>
    <property type="molecule type" value="Genomic_DNA"/>
</dbReference>
<dbReference type="RefSeq" id="WP_154529839.1">
    <property type="nucleotide sequence ID" value="NZ_VULX01000001.1"/>
</dbReference>
<organism evidence="5 6">
    <name type="scientific">Inconstantimicrobium porci</name>
    <dbReference type="NCBI Taxonomy" id="2652291"/>
    <lineage>
        <taxon>Bacteria</taxon>
        <taxon>Bacillati</taxon>
        <taxon>Bacillota</taxon>
        <taxon>Clostridia</taxon>
        <taxon>Eubacteriales</taxon>
        <taxon>Clostridiaceae</taxon>
        <taxon>Inconstantimicrobium</taxon>
    </lineage>
</organism>
<dbReference type="InterPro" id="IPR011249">
    <property type="entry name" value="Metalloenz_LuxS/M16"/>
</dbReference>
<dbReference type="Pfam" id="PF05193">
    <property type="entry name" value="Peptidase_M16_C"/>
    <property type="match status" value="1"/>
</dbReference>
<dbReference type="GO" id="GO:0004222">
    <property type="term" value="F:metalloendopeptidase activity"/>
    <property type="evidence" value="ECO:0007669"/>
    <property type="project" value="InterPro"/>
</dbReference>
<gene>
    <name evidence="5" type="ORF">FYJ33_00650</name>
</gene>
<dbReference type="InterPro" id="IPR007863">
    <property type="entry name" value="Peptidase_M16_C"/>
</dbReference>
<dbReference type="Proteomes" id="UP000460287">
    <property type="component" value="Unassembled WGS sequence"/>
</dbReference>
<dbReference type="SUPFAM" id="SSF63411">
    <property type="entry name" value="LuxS/MPP-like metallohydrolase"/>
    <property type="match status" value="2"/>
</dbReference>
<dbReference type="GO" id="GO:0006508">
    <property type="term" value="P:proteolysis"/>
    <property type="evidence" value="ECO:0007669"/>
    <property type="project" value="InterPro"/>
</dbReference>
<evidence type="ECO:0000259" key="4">
    <source>
        <dbReference type="Pfam" id="PF05193"/>
    </source>
</evidence>
<name>A0A7X2T095_9CLOT</name>
<dbReference type="PANTHER" id="PTHR11851:SF49">
    <property type="entry name" value="MITOCHONDRIAL-PROCESSING PEPTIDASE SUBUNIT ALPHA"/>
    <property type="match status" value="1"/>
</dbReference>
<protein>
    <submittedName>
        <fullName evidence="5">Insulinase family protein</fullName>
    </submittedName>
</protein>
<comment type="caution">
    <text evidence="5">The sequence shown here is derived from an EMBL/GenBank/DDBJ whole genome shotgun (WGS) entry which is preliminary data.</text>
</comment>
<feature type="domain" description="Peptidase M16 N-terminal" evidence="3">
    <location>
        <begin position="25"/>
        <end position="156"/>
    </location>
</feature>
<evidence type="ECO:0000313" key="5">
    <source>
        <dbReference type="EMBL" id="MSR89955.1"/>
    </source>
</evidence>
<evidence type="ECO:0000259" key="3">
    <source>
        <dbReference type="Pfam" id="PF00675"/>
    </source>
</evidence>
<dbReference type="Gene3D" id="3.30.830.10">
    <property type="entry name" value="Metalloenzyme, LuxS/M16 peptidase-like"/>
    <property type="match status" value="2"/>
</dbReference>
<evidence type="ECO:0000256" key="1">
    <source>
        <dbReference type="ARBA" id="ARBA00007261"/>
    </source>
</evidence>
<dbReference type="InterPro" id="IPR001431">
    <property type="entry name" value="Pept_M16_Zn_BS"/>
</dbReference>